<evidence type="ECO:0000256" key="2">
    <source>
        <dbReference type="ARBA" id="ARBA00007018"/>
    </source>
</evidence>
<reference evidence="7" key="1">
    <citation type="submission" date="2014-09" db="EMBL/GenBank/DDBJ databases">
        <title>Genome sequence of the luminous mushroom Mycena chlorophos for searching fungal bioluminescence genes.</title>
        <authorList>
            <person name="Tanaka Y."/>
            <person name="Kasuga D."/>
            <person name="Oba Y."/>
            <person name="Hase S."/>
            <person name="Sato K."/>
            <person name="Oba Y."/>
            <person name="Sakakibara Y."/>
        </authorList>
    </citation>
    <scope>NUCLEOTIDE SEQUENCE</scope>
</reference>
<dbReference type="Pfam" id="PF03006">
    <property type="entry name" value="HlyIII"/>
    <property type="match status" value="1"/>
</dbReference>
<evidence type="ECO:0000256" key="3">
    <source>
        <dbReference type="ARBA" id="ARBA00022692"/>
    </source>
</evidence>
<feature type="transmembrane region" description="Helical" evidence="6">
    <location>
        <begin position="217"/>
        <end position="236"/>
    </location>
</feature>
<accession>A0ABQ0M7I4</accession>
<feature type="transmembrane region" description="Helical" evidence="6">
    <location>
        <begin position="272"/>
        <end position="299"/>
    </location>
</feature>
<evidence type="ECO:0000256" key="1">
    <source>
        <dbReference type="ARBA" id="ARBA00004141"/>
    </source>
</evidence>
<evidence type="ECO:0000313" key="8">
    <source>
        <dbReference type="Proteomes" id="UP000815677"/>
    </source>
</evidence>
<dbReference type="PANTHER" id="PTHR20855">
    <property type="entry name" value="ADIPOR/PROGESTIN RECEPTOR-RELATED"/>
    <property type="match status" value="1"/>
</dbReference>
<feature type="transmembrane region" description="Helical" evidence="6">
    <location>
        <begin position="311"/>
        <end position="333"/>
    </location>
</feature>
<gene>
    <name evidence="7" type="ORF">MCHLO_15525</name>
</gene>
<name>A0ABQ0M7I4_MYCCL</name>
<keyword evidence="5 6" id="KW-0472">Membrane</keyword>
<feature type="transmembrane region" description="Helical" evidence="6">
    <location>
        <begin position="193"/>
        <end position="211"/>
    </location>
</feature>
<comment type="subcellular location">
    <subcellularLocation>
        <location evidence="1">Membrane</location>
        <topology evidence="1">Multi-pass membrane protein</topology>
    </subcellularLocation>
</comment>
<evidence type="ECO:0000313" key="7">
    <source>
        <dbReference type="EMBL" id="GAT59202.1"/>
    </source>
</evidence>
<sequence>MHYLASILENDGRNIHNVGGGEHLLPDVDAYALDTDLHDYFYHRLLAQTTAHPPLEVSELASHRALQHVDNSSRTITYAELPEWAQDNEWIVGGYRRIQNNWMGCIESLFGYLHNETVNIHTHSGGAVLFLYFLATYQETKLSQYPTTWADTLALGIFLCCAIFCLSASAIFHTSACHSEKVMGRCHGLDYSGILILIMGSQCAAIRYEFFCNPVHQAFYSILLITIGSSAAYVLLNPKYATPAYRGTRATLFIALGLGGIIPVTHCVIRDGWYFFIATGHYWLLISACCYISGGVLYANRIPESLAPGKFDYFFASHQIFHVAVLAGVGAHYTCVLRGLEYSYTHLELCAA</sequence>
<proteinExistence type="inferred from homology"/>
<organism evidence="7 8">
    <name type="scientific">Mycena chlorophos</name>
    <name type="common">Agaric fungus</name>
    <name type="synonym">Agaricus chlorophos</name>
    <dbReference type="NCBI Taxonomy" id="658473"/>
    <lineage>
        <taxon>Eukaryota</taxon>
        <taxon>Fungi</taxon>
        <taxon>Dikarya</taxon>
        <taxon>Basidiomycota</taxon>
        <taxon>Agaricomycotina</taxon>
        <taxon>Agaricomycetes</taxon>
        <taxon>Agaricomycetidae</taxon>
        <taxon>Agaricales</taxon>
        <taxon>Marasmiineae</taxon>
        <taxon>Mycenaceae</taxon>
        <taxon>Mycena</taxon>
    </lineage>
</organism>
<comment type="similarity">
    <text evidence="2">Belongs to the ADIPOR family.</text>
</comment>
<keyword evidence="8" id="KW-1185">Reference proteome</keyword>
<evidence type="ECO:0000256" key="5">
    <source>
        <dbReference type="ARBA" id="ARBA00023136"/>
    </source>
</evidence>
<evidence type="ECO:0000256" key="4">
    <source>
        <dbReference type="ARBA" id="ARBA00022989"/>
    </source>
</evidence>
<dbReference type="EMBL" id="DF849829">
    <property type="protein sequence ID" value="GAT59202.1"/>
    <property type="molecule type" value="Genomic_DNA"/>
</dbReference>
<evidence type="ECO:0000256" key="6">
    <source>
        <dbReference type="SAM" id="Phobius"/>
    </source>
</evidence>
<protein>
    <submittedName>
        <fullName evidence="7">Hemolysin-III channel protein Izh2</fullName>
    </submittedName>
</protein>
<keyword evidence="3 6" id="KW-0812">Transmembrane</keyword>
<keyword evidence="4 6" id="KW-1133">Transmembrane helix</keyword>
<dbReference type="PANTHER" id="PTHR20855:SF52">
    <property type="entry name" value="ADIPONECTIN RECEPTOR PROTEIN"/>
    <property type="match status" value="1"/>
</dbReference>
<feature type="transmembrane region" description="Helical" evidence="6">
    <location>
        <begin position="248"/>
        <end position="266"/>
    </location>
</feature>
<dbReference type="Proteomes" id="UP000815677">
    <property type="component" value="Unassembled WGS sequence"/>
</dbReference>
<dbReference type="InterPro" id="IPR004254">
    <property type="entry name" value="AdipoR/HlyIII-related"/>
</dbReference>
<feature type="transmembrane region" description="Helical" evidence="6">
    <location>
        <begin position="153"/>
        <end position="172"/>
    </location>
</feature>